<gene>
    <name evidence="2" type="ORF">FCI23_10485</name>
</gene>
<evidence type="ECO:0000313" key="2">
    <source>
        <dbReference type="EMBL" id="TKA11748.1"/>
    </source>
</evidence>
<dbReference type="OrthoDB" id="9942289at2"/>
<dbReference type="RefSeq" id="WP_136723208.1">
    <property type="nucleotide sequence ID" value="NZ_SUMC01000007.1"/>
</dbReference>
<dbReference type="AlphaFoldDB" id="A0A4U0SQT5"/>
<accession>A0A4U0SQT5</accession>
<reference evidence="2 3" key="1">
    <citation type="submission" date="2019-04" db="EMBL/GenBank/DDBJ databases">
        <title>Streptomyces oryziradicis sp. nov., a novel actinomycete isolated from rhizosphere soil of rice (Oryza sativa L.).</title>
        <authorList>
            <person name="Li C."/>
        </authorList>
    </citation>
    <scope>NUCLEOTIDE SEQUENCE [LARGE SCALE GENOMIC DNA]</scope>
    <source>
        <strain evidence="2 3">NEAU-C40</strain>
    </source>
</reference>
<dbReference type="EMBL" id="SUMC01000007">
    <property type="protein sequence ID" value="TKA11748.1"/>
    <property type="molecule type" value="Genomic_DNA"/>
</dbReference>
<evidence type="ECO:0000313" key="3">
    <source>
        <dbReference type="Proteomes" id="UP000305778"/>
    </source>
</evidence>
<organism evidence="2 3">
    <name type="scientific">Actinacidiphila oryziradicis</name>
    <dbReference type="NCBI Taxonomy" id="2571141"/>
    <lineage>
        <taxon>Bacteria</taxon>
        <taxon>Bacillati</taxon>
        <taxon>Actinomycetota</taxon>
        <taxon>Actinomycetes</taxon>
        <taxon>Kitasatosporales</taxon>
        <taxon>Streptomycetaceae</taxon>
        <taxon>Actinacidiphila</taxon>
    </lineage>
</organism>
<protein>
    <submittedName>
        <fullName evidence="2">Uncharacterized protein</fullName>
    </submittedName>
</protein>
<comment type="caution">
    <text evidence="2">The sequence shown here is derived from an EMBL/GenBank/DDBJ whole genome shotgun (WGS) entry which is preliminary data.</text>
</comment>
<proteinExistence type="predicted"/>
<evidence type="ECO:0000256" key="1">
    <source>
        <dbReference type="SAM" id="MobiDB-lite"/>
    </source>
</evidence>
<sequence>MTDQYPQPQPDPWAQSRRIAEQWKEMGRGVDRPTQVARIKAARLARAKVATEAEETRLRAVVDRAVAAAVAEALKNVPQAAAALAEAAPEVPAAPAVPEKALHEMGPEEWRDYALQYGPHPRQRRRPMTVSELVAGRYEDDGEA</sequence>
<name>A0A4U0SQT5_9ACTN</name>
<feature type="region of interest" description="Disordered" evidence="1">
    <location>
        <begin position="117"/>
        <end position="144"/>
    </location>
</feature>
<keyword evidence="3" id="KW-1185">Reference proteome</keyword>
<dbReference type="Proteomes" id="UP000305778">
    <property type="component" value="Unassembled WGS sequence"/>
</dbReference>